<dbReference type="Gene3D" id="3.30.559.10">
    <property type="entry name" value="Chloramphenicol acetyltransferase-like domain"/>
    <property type="match status" value="2"/>
</dbReference>
<dbReference type="Proteomes" id="UP001145021">
    <property type="component" value="Unassembled WGS sequence"/>
</dbReference>
<dbReference type="PANTHER" id="PTHR31896">
    <property type="entry name" value="FAMILY REGULATORY PROTEIN, PUTATIVE (AFU_ORTHOLOGUE AFUA_3G14730)-RELATED"/>
    <property type="match status" value="1"/>
</dbReference>
<keyword evidence="3" id="KW-1185">Reference proteome</keyword>
<dbReference type="AlphaFoldDB" id="A0A9W8CLD1"/>
<evidence type="ECO:0000313" key="2">
    <source>
        <dbReference type="EMBL" id="KAJ1646390.1"/>
    </source>
</evidence>
<accession>A0A9W8CLD1</accession>
<dbReference type="EMBL" id="JANBOH010000063">
    <property type="protein sequence ID" value="KAJ1646390.1"/>
    <property type="molecule type" value="Genomic_DNA"/>
</dbReference>
<keyword evidence="1" id="KW-0808">Transferase</keyword>
<sequence>MVGLSNVYNGDFGNRHIYAQEFDLLSIDFAQGESDMNFVFFFSTSRRKRPLPTKRIVDSLIKAMVQFPILFGRVVPPKQRQDGCWKVVVDPDNLNWPDITEASAGGTTLAGLKRDRYSWKQWSRASKVPDLCERPNRPMFGLHIVQYACGGISLHTKVRHQIIDGNGIWRFYDTWAKICYDISMKPHVQPVCKASEAPVHDRFVIQAALNSASSAGTEILIAKNKRLDLEKFFMQLMAHQQKAASEAAAEYGESPWRMHKFGLSHNALSKLKQTHDDLAQCSTAHISEFVTKHGISFVSSNDLICAILWRAISRAHAVVNPENPHTCLMLACDVRHRISIPSTYTGNLSFPLIVHMTKDQINQQTVTETATHIRHEINNTTPAFVKEMLSLMSCEKSMQKLISMFDPSNAFLSASITSGFRMYEMINFGFGKAAHIDIPAYLKPGFSIWLPTRSSKTAIFINIALRDDVFRIMMSDMEFRSFVDHIC</sequence>
<dbReference type="InterPro" id="IPR051283">
    <property type="entry name" value="Sec_Metabolite_Acyltrans"/>
</dbReference>
<dbReference type="GO" id="GO:0016740">
    <property type="term" value="F:transferase activity"/>
    <property type="evidence" value="ECO:0007669"/>
    <property type="project" value="UniProtKB-KW"/>
</dbReference>
<proteinExistence type="predicted"/>
<reference evidence="2" key="1">
    <citation type="submission" date="2022-07" db="EMBL/GenBank/DDBJ databases">
        <title>Phylogenomic reconstructions and comparative analyses of Kickxellomycotina fungi.</title>
        <authorList>
            <person name="Reynolds N.K."/>
            <person name="Stajich J.E."/>
            <person name="Barry K."/>
            <person name="Grigoriev I.V."/>
            <person name="Crous P."/>
            <person name="Smith M.E."/>
        </authorList>
    </citation>
    <scope>NUCLEOTIDE SEQUENCE</scope>
    <source>
        <strain evidence="2">NBRC 105413</strain>
    </source>
</reference>
<organism evidence="2 3">
    <name type="scientific">Coemansia asiatica</name>
    <dbReference type="NCBI Taxonomy" id="1052880"/>
    <lineage>
        <taxon>Eukaryota</taxon>
        <taxon>Fungi</taxon>
        <taxon>Fungi incertae sedis</taxon>
        <taxon>Zoopagomycota</taxon>
        <taxon>Kickxellomycotina</taxon>
        <taxon>Kickxellomycetes</taxon>
        <taxon>Kickxellales</taxon>
        <taxon>Kickxellaceae</taxon>
        <taxon>Coemansia</taxon>
    </lineage>
</organism>
<dbReference type="Pfam" id="PF02458">
    <property type="entry name" value="Transferase"/>
    <property type="match status" value="1"/>
</dbReference>
<comment type="caution">
    <text evidence="2">The sequence shown here is derived from an EMBL/GenBank/DDBJ whole genome shotgun (WGS) entry which is preliminary data.</text>
</comment>
<dbReference type="InterPro" id="IPR023213">
    <property type="entry name" value="CAT-like_dom_sf"/>
</dbReference>
<dbReference type="PANTHER" id="PTHR31896:SF64">
    <property type="entry name" value="TRICHOTHECENE 3-O-ACETYLTRANSFERASE"/>
    <property type="match status" value="1"/>
</dbReference>
<name>A0A9W8CLD1_9FUNG</name>
<protein>
    <submittedName>
        <fullName evidence="2">Uncharacterized protein</fullName>
    </submittedName>
</protein>
<gene>
    <name evidence="2" type="ORF">LPJ64_002135</name>
</gene>
<evidence type="ECO:0000313" key="3">
    <source>
        <dbReference type="Proteomes" id="UP001145021"/>
    </source>
</evidence>
<evidence type="ECO:0000256" key="1">
    <source>
        <dbReference type="ARBA" id="ARBA00022679"/>
    </source>
</evidence>